<protein>
    <submittedName>
        <fullName evidence="2">Uncharacterized protein</fullName>
    </submittedName>
</protein>
<dbReference type="Proteomes" id="UP000178999">
    <property type="component" value="Unassembled WGS sequence"/>
</dbReference>
<evidence type="ECO:0000313" key="2">
    <source>
        <dbReference type="EMBL" id="OGM79358.1"/>
    </source>
</evidence>
<dbReference type="STRING" id="1802538.A2382_02505"/>
<organism evidence="2 3">
    <name type="scientific">Candidatus Woesebacteria bacterium RIFOXYB1_FULL_38_16</name>
    <dbReference type="NCBI Taxonomy" id="1802538"/>
    <lineage>
        <taxon>Bacteria</taxon>
        <taxon>Candidatus Woeseibacteriota</taxon>
    </lineage>
</organism>
<dbReference type="AlphaFoldDB" id="A0A1F8CUE0"/>
<gene>
    <name evidence="2" type="ORF">A2382_02505</name>
</gene>
<evidence type="ECO:0000256" key="1">
    <source>
        <dbReference type="SAM" id="Phobius"/>
    </source>
</evidence>
<proteinExistence type="predicted"/>
<evidence type="ECO:0000313" key="3">
    <source>
        <dbReference type="Proteomes" id="UP000178999"/>
    </source>
</evidence>
<feature type="transmembrane region" description="Helical" evidence="1">
    <location>
        <begin position="12"/>
        <end position="33"/>
    </location>
</feature>
<sequence>MQKRLVSPYHGMVTFRLTLLFLALFAFFLVVYVNKEFDTPLQFNTLEEYQQYLNANLSIEPPSLLFLSFHAGLIRNGYPDIYPTLVDRAWIKAHCQFSQIQGVYQLSCLINSQVVQISSSEFRK</sequence>
<keyword evidence="1" id="KW-1133">Transmembrane helix</keyword>
<name>A0A1F8CUE0_9BACT</name>
<dbReference type="EMBL" id="MGHY01000017">
    <property type="protein sequence ID" value="OGM79358.1"/>
    <property type="molecule type" value="Genomic_DNA"/>
</dbReference>
<keyword evidence="1" id="KW-0812">Transmembrane</keyword>
<keyword evidence="1" id="KW-0472">Membrane</keyword>
<accession>A0A1F8CUE0</accession>
<reference evidence="2 3" key="1">
    <citation type="journal article" date="2016" name="Nat. Commun.">
        <title>Thousands of microbial genomes shed light on interconnected biogeochemical processes in an aquifer system.</title>
        <authorList>
            <person name="Anantharaman K."/>
            <person name="Brown C.T."/>
            <person name="Hug L.A."/>
            <person name="Sharon I."/>
            <person name="Castelle C.J."/>
            <person name="Probst A.J."/>
            <person name="Thomas B.C."/>
            <person name="Singh A."/>
            <person name="Wilkins M.J."/>
            <person name="Karaoz U."/>
            <person name="Brodie E.L."/>
            <person name="Williams K.H."/>
            <person name="Hubbard S.S."/>
            <person name="Banfield J.F."/>
        </authorList>
    </citation>
    <scope>NUCLEOTIDE SEQUENCE [LARGE SCALE GENOMIC DNA]</scope>
</reference>
<comment type="caution">
    <text evidence="2">The sequence shown here is derived from an EMBL/GenBank/DDBJ whole genome shotgun (WGS) entry which is preliminary data.</text>
</comment>